<dbReference type="SUPFAM" id="SSF51735">
    <property type="entry name" value="NAD(P)-binding Rossmann-fold domains"/>
    <property type="match status" value="1"/>
</dbReference>
<proteinExistence type="predicted"/>
<dbReference type="RefSeq" id="WP_085324294.1">
    <property type="nucleotide sequence ID" value="NZ_NCXP01000005.1"/>
</dbReference>
<dbReference type="Gene3D" id="3.30.360.10">
    <property type="entry name" value="Dihydrodipicolinate Reductase, domain 2"/>
    <property type="match status" value="1"/>
</dbReference>
<dbReference type="PANTHER" id="PTHR43377">
    <property type="entry name" value="BILIVERDIN REDUCTASE A"/>
    <property type="match status" value="1"/>
</dbReference>
<dbReference type="AlphaFoldDB" id="A0A1X2LXC6"/>
<protein>
    <recommendedName>
        <fullName evidence="1">Gfo/Idh/MocA-like oxidoreductase N-terminal domain-containing protein</fullName>
    </recommendedName>
</protein>
<organism evidence="2 3">
    <name type="scientific">Mycobacterium decipiens</name>
    <dbReference type="NCBI Taxonomy" id="1430326"/>
    <lineage>
        <taxon>Bacteria</taxon>
        <taxon>Bacillati</taxon>
        <taxon>Actinomycetota</taxon>
        <taxon>Actinomycetes</taxon>
        <taxon>Mycobacteriales</taxon>
        <taxon>Mycobacteriaceae</taxon>
        <taxon>Mycobacterium</taxon>
    </lineage>
</organism>
<gene>
    <name evidence="2" type="ORF">B8W66_06910</name>
</gene>
<dbReference type="Proteomes" id="UP000193247">
    <property type="component" value="Unassembled WGS sequence"/>
</dbReference>
<dbReference type="EMBL" id="NCXP01000005">
    <property type="protein sequence ID" value="OSC41842.1"/>
    <property type="molecule type" value="Genomic_DNA"/>
</dbReference>
<dbReference type="PANTHER" id="PTHR43377:SF6">
    <property type="entry name" value="GFO_IDH_MOCA-LIKE OXIDOREDUCTASE N-TERMINAL DOMAIN-CONTAINING PROTEIN"/>
    <property type="match status" value="1"/>
</dbReference>
<dbReference type="GO" id="GO:0000166">
    <property type="term" value="F:nucleotide binding"/>
    <property type="evidence" value="ECO:0007669"/>
    <property type="project" value="InterPro"/>
</dbReference>
<dbReference type="InterPro" id="IPR000683">
    <property type="entry name" value="Gfo/Idh/MocA-like_OxRdtase_N"/>
</dbReference>
<dbReference type="Pfam" id="PF01408">
    <property type="entry name" value="GFO_IDH_MocA"/>
    <property type="match status" value="1"/>
</dbReference>
<name>A0A1X2LXC6_9MYCO</name>
<dbReference type="InterPro" id="IPR051450">
    <property type="entry name" value="Gfo/Idh/MocA_Oxidoreductases"/>
</dbReference>
<comment type="caution">
    <text evidence="2">The sequence shown here is derived from an EMBL/GenBank/DDBJ whole genome shotgun (WGS) entry which is preliminary data.</text>
</comment>
<dbReference type="Gene3D" id="3.40.50.720">
    <property type="entry name" value="NAD(P)-binding Rossmann-like Domain"/>
    <property type="match status" value="1"/>
</dbReference>
<evidence type="ECO:0000259" key="1">
    <source>
        <dbReference type="Pfam" id="PF01408"/>
    </source>
</evidence>
<sequence length="311" mass="34425">MLRRAPRRAPERVIFCGAGRWGRKLIRAFLAHGAVPAGFVVRSNPTMQWLAAEYPHVPVDTDAERLLAGTHADVVVVATPTETHSRLAQFGLHQGCDVFVEKPLCTDPVEARALAASARVRGKALFTGFVYLYHPAVVALRRALATENLAEVRFTWARPALAGPPAWELLPHELAIASVLLGELPQAVSLDVDGELCRCRWTSTAGTRIEISLDGRAGISKRKAVALRTVAGEVWKWTDHELVRYDRKSPETALRRTTFGPAEPLRREVEWFFAHRHYPEAVRKEIDRSVAITTLIDDALAAAVPGRSELE</sequence>
<reference evidence="2 3" key="1">
    <citation type="submission" date="2017-04" db="EMBL/GenBank/DDBJ databases">
        <title>The new phylogeny of genus Mycobacterium.</title>
        <authorList>
            <person name="Tortoli E."/>
            <person name="Trovato A."/>
            <person name="Cirillo D.M."/>
        </authorList>
    </citation>
    <scope>NUCLEOTIDE SEQUENCE [LARGE SCALE GENOMIC DNA]</scope>
    <source>
        <strain evidence="2 3">TBL 1200985</strain>
    </source>
</reference>
<dbReference type="STRING" id="1430326.B8W66_06910"/>
<dbReference type="InterPro" id="IPR036291">
    <property type="entry name" value="NAD(P)-bd_dom_sf"/>
</dbReference>
<feature type="domain" description="Gfo/Idh/MocA-like oxidoreductase N-terminal" evidence="1">
    <location>
        <begin position="12"/>
        <end position="129"/>
    </location>
</feature>
<evidence type="ECO:0000313" key="3">
    <source>
        <dbReference type="Proteomes" id="UP000193247"/>
    </source>
</evidence>
<evidence type="ECO:0000313" key="2">
    <source>
        <dbReference type="EMBL" id="OSC41842.1"/>
    </source>
</evidence>
<accession>A0A1X2LXC6</accession>
<keyword evidence="3" id="KW-1185">Reference proteome</keyword>